<keyword evidence="4" id="KW-1185">Reference proteome</keyword>
<feature type="region of interest" description="Disordered" evidence="2">
    <location>
        <begin position="277"/>
        <end position="297"/>
    </location>
</feature>
<feature type="region of interest" description="Disordered" evidence="2">
    <location>
        <begin position="1635"/>
        <end position="1654"/>
    </location>
</feature>
<feature type="compositionally biased region" description="Basic and acidic residues" evidence="2">
    <location>
        <begin position="521"/>
        <end position="535"/>
    </location>
</feature>
<dbReference type="KEGG" id="pte:PTT_10807"/>
<dbReference type="EMBL" id="GL534420">
    <property type="protein sequence ID" value="EFQ92161.1"/>
    <property type="molecule type" value="Genomic_DNA"/>
</dbReference>
<organism evidence="4">
    <name type="scientific">Pyrenophora teres f. teres (strain 0-1)</name>
    <name type="common">Barley net blotch fungus</name>
    <name type="synonym">Drechslera teres f. teres</name>
    <dbReference type="NCBI Taxonomy" id="861557"/>
    <lineage>
        <taxon>Eukaryota</taxon>
        <taxon>Fungi</taxon>
        <taxon>Dikarya</taxon>
        <taxon>Ascomycota</taxon>
        <taxon>Pezizomycotina</taxon>
        <taxon>Dothideomycetes</taxon>
        <taxon>Pleosporomycetidae</taxon>
        <taxon>Pleosporales</taxon>
        <taxon>Pleosporineae</taxon>
        <taxon>Pleosporaceae</taxon>
        <taxon>Pyrenophora</taxon>
    </lineage>
</organism>
<protein>
    <recommendedName>
        <fullName evidence="5">Ubiquitin-like protease family profile domain-containing protein</fullName>
    </recommendedName>
</protein>
<feature type="compositionally biased region" description="Gly residues" evidence="2">
    <location>
        <begin position="1636"/>
        <end position="1650"/>
    </location>
</feature>
<dbReference type="HOGENOM" id="CLU_237787_0_0_1"/>
<reference evidence="3 4" key="1">
    <citation type="journal article" date="2010" name="Genome Biol.">
        <title>A first genome assembly of the barley fungal pathogen Pyrenophora teres f. teres.</title>
        <authorList>
            <person name="Ellwood S.R."/>
            <person name="Liu Z."/>
            <person name="Syme R.A."/>
            <person name="Lai Z."/>
            <person name="Hane J.K."/>
            <person name="Keiper F."/>
            <person name="Moffat C.S."/>
            <person name="Oliver R.P."/>
            <person name="Friesen T.L."/>
        </authorList>
    </citation>
    <scope>NUCLEOTIDE SEQUENCE [LARGE SCALE GENOMIC DNA]</scope>
    <source>
        <strain evidence="3 4">0-1</strain>
    </source>
</reference>
<evidence type="ECO:0000313" key="4">
    <source>
        <dbReference type="Proteomes" id="UP000001067"/>
    </source>
</evidence>
<dbReference type="SUPFAM" id="SSF54001">
    <property type="entry name" value="Cysteine proteinases"/>
    <property type="match status" value="1"/>
</dbReference>
<keyword evidence="1" id="KW-0175">Coiled coil</keyword>
<evidence type="ECO:0000313" key="3">
    <source>
        <dbReference type="EMBL" id="EFQ92161.1"/>
    </source>
</evidence>
<evidence type="ECO:0008006" key="5">
    <source>
        <dbReference type="Google" id="ProtNLM"/>
    </source>
</evidence>
<dbReference type="Proteomes" id="UP000001067">
    <property type="component" value="Unassembled WGS sequence"/>
</dbReference>
<dbReference type="eggNOG" id="ENOG502S5WK">
    <property type="taxonomic scope" value="Eukaryota"/>
</dbReference>
<dbReference type="STRING" id="861557.E3RQ46"/>
<evidence type="ECO:0000256" key="1">
    <source>
        <dbReference type="SAM" id="Coils"/>
    </source>
</evidence>
<dbReference type="PANTHER" id="PTHR42070">
    <property type="entry name" value="FILAMENT ASSOCIATED PROTEIN, PUTATIVE (AFU_ORTHOLOGUE AFUA_8G06630)-RELATED"/>
    <property type="match status" value="1"/>
</dbReference>
<name>E3RQ46_PYRTT</name>
<proteinExistence type="predicted"/>
<feature type="coiled-coil region" evidence="1">
    <location>
        <begin position="24"/>
        <end position="51"/>
    </location>
</feature>
<dbReference type="CDD" id="cd14688">
    <property type="entry name" value="bZIP_YAP"/>
    <property type="match status" value="1"/>
</dbReference>
<sequence>MADIRVSQKAQNLARIRDNQRRSRARRKEYLQELEAKLRSYEQIGIEASSEIQSAARRVLDENKKLRALLHERGVSESEVVAALGGASDRHYDHITAGPRLNAMLERRIATNNMVSSTSSPMTSHTRAASMPRHIPSVAPIDVPQPRPTAFSCNDTPSPGSMYSNMSTPPPVSYPTAFYTTPMSPSAAEIKSEDSQYDYPYERSYNNAWAYTSDYNYTADPASYYNSSSCVDAANIIRTMRSNMVPEMDASLECRTTDQHCYINNTVVFDMVDNGSNSAGKQPDPKIPRGHGRPVTVNWGIPRLKTKAKNRQGERDHRHVTAYARTLYNRPPEDLTLEQSVLPDAQLRTPIYQKVGAKDLPNPDPNQSSTSLRGLFNTIKARSVQGLGNPYQIHNLSRHFADENADENTALVLSRAVDAEILVLDQNRQLEVTVGGETARIQLIRQVPADEGERLGYFIELPRNTSVTVNGNTYTNSDDLPDSPFYIGPLEGYAVIELLSQPVFFFRDQASLKHTASHRAAQQDEIDRRDQRGEVPVEDTEVRWQLMDPPGGNDPPVVPPEVFSDEFTDDGEPIEDVCAYTSQRLPSAEQIYRYIDLIPRILTAVNYRQPRESGFSYIRDGWTFRPGRTLLLHTNNHRSHYLVTAQIDSGNLSVRIIDPMAWSATTEVRQAVYQAACELIISGEWWRHQYDSAEDMAMPEYAVWVPCAQATTREASSTYTVLNAWALAMGLEPDPAFTPSQQRDEAFFIRAQHLFNQALEERLTWKLLFAFFRCTGFVKRPQGAEDYGNLNLPPVAQRFDQSKHSFEELVTRQVQADEGEDQNYVVEYHPLGLEDGIAHNAEFAWDSLTDVQRSEVVHLIREGQWNLRDTADQLRDRLEQRNTPPGVDAPPVISGNTTPTPPEIPPCEYLRQRLNELLADEDIATDLRDLRFRASTTTELGAWPLGEETAMYVYAVLMAINNIQGPEEGFSVAPYESTQAASLGEVAARGIRPGRPLIVPHIEENHNVLLVMQLEEKARPAIYVLDSLYHYYNRDQRTRIFNDAWLALVNTDWFIDHFNSRQDFENHKPQSAIWVKTASQPGTNECGYYSVLNAWGIALGLELDPHVTIRWTDEFFQTMQDVLHLARLGYADWRLIHAFLRCHGIVRDGVVPENRRFPETYRTADHMELYGDLGMLRDMETMHRQENPPNRAAQQVNRVHRLRGQVHNEQFRSDRWTGKSRTTYVPRLQRLGRLQITDSNTNLERAWREWELYILDQFQEQVPIQETASANVTAFRTYMTETYTTAHIQASPHDWASDAIRSYRRMMETAEIRDRFFGNPRATAYMDPNAPLDYETVNLAIVSVLEAIDTFQQSAETPNQDFAGGFTLTTSTNLDLGAYTNDFDNPPFLSRPRRTWLMPLVIPGDDPGLVQWCKDNKQKRVSGHGQAHTFLALLQEEREQTGLKSGRTHYKTYLFDSSPRVFRDVRYYLHERIQTIARHLLWTPHRINTPGRNNAPEPQFGPLEAYPVAQQSPGGWQCGYHTIINAWIIALGLHPDPKKLYSEAIYNEAYKLIQVALAGILDWRTLAAWITSRSLSRETDFSRMPEHRRFSYTEPQTNETELGGRIETVYALQDALLSSLPQAAVPYLSDNNFDGTAGGQGKGQGQGKKGGLNRAVDDRDLVGWTRRGSGKRKRGDAGLEVLGKPWKRQRVRGDVLVFLDVY</sequence>
<dbReference type="OrthoDB" id="4505928at2759"/>
<evidence type="ECO:0000256" key="2">
    <source>
        <dbReference type="SAM" id="MobiDB-lite"/>
    </source>
</evidence>
<feature type="region of interest" description="Disordered" evidence="2">
    <location>
        <begin position="516"/>
        <end position="535"/>
    </location>
</feature>
<gene>
    <name evidence="3" type="ORF">PTT_10807</name>
</gene>
<dbReference type="PANTHER" id="PTHR42070:SF1">
    <property type="entry name" value="FILAMENT ASSOCIATED PROTEIN, PUTATIVE (AFU_ORTHOLOGUE AFUA_8G06630)-RELATED"/>
    <property type="match status" value="1"/>
</dbReference>
<accession>E3RQ46</accession>
<feature type="region of interest" description="Disordered" evidence="2">
    <location>
        <begin position="880"/>
        <end position="904"/>
    </location>
</feature>
<dbReference type="InterPro" id="IPR038765">
    <property type="entry name" value="Papain-like_cys_pep_sf"/>
</dbReference>